<dbReference type="AlphaFoldDB" id="A0A9J6EY68"/>
<dbReference type="Gene3D" id="3.40.390.10">
    <property type="entry name" value="Collagenase (Catalytic Domain)"/>
    <property type="match status" value="1"/>
</dbReference>
<dbReference type="Pfam" id="PF01431">
    <property type="entry name" value="Peptidase_M13"/>
    <property type="match status" value="1"/>
</dbReference>
<dbReference type="Proteomes" id="UP000821866">
    <property type="component" value="Chromosome 1"/>
</dbReference>
<protein>
    <recommendedName>
        <fullName evidence="1">Peptidase M13 C-terminal domain-containing protein</fullName>
    </recommendedName>
</protein>
<dbReference type="InterPro" id="IPR000718">
    <property type="entry name" value="Peptidase_M13"/>
</dbReference>
<organism evidence="2 3">
    <name type="scientific">Rhipicephalus microplus</name>
    <name type="common">Cattle tick</name>
    <name type="synonym">Boophilus microplus</name>
    <dbReference type="NCBI Taxonomy" id="6941"/>
    <lineage>
        <taxon>Eukaryota</taxon>
        <taxon>Metazoa</taxon>
        <taxon>Ecdysozoa</taxon>
        <taxon>Arthropoda</taxon>
        <taxon>Chelicerata</taxon>
        <taxon>Arachnida</taxon>
        <taxon>Acari</taxon>
        <taxon>Parasitiformes</taxon>
        <taxon>Ixodida</taxon>
        <taxon>Ixodoidea</taxon>
        <taxon>Ixodidae</taxon>
        <taxon>Rhipicephalinae</taxon>
        <taxon>Rhipicephalus</taxon>
        <taxon>Boophilus</taxon>
    </lineage>
</organism>
<dbReference type="GO" id="GO:0004222">
    <property type="term" value="F:metalloendopeptidase activity"/>
    <property type="evidence" value="ECO:0007669"/>
    <property type="project" value="InterPro"/>
</dbReference>
<dbReference type="PROSITE" id="PS51885">
    <property type="entry name" value="NEPRILYSIN"/>
    <property type="match status" value="1"/>
</dbReference>
<dbReference type="EMBL" id="JABSTU010000001">
    <property type="protein sequence ID" value="KAH8039363.1"/>
    <property type="molecule type" value="Genomic_DNA"/>
</dbReference>
<dbReference type="PANTHER" id="PTHR11733">
    <property type="entry name" value="ZINC METALLOPROTEASE FAMILY M13 NEPRILYSIN-RELATED"/>
    <property type="match status" value="1"/>
</dbReference>
<dbReference type="GO" id="GO:0016485">
    <property type="term" value="P:protein processing"/>
    <property type="evidence" value="ECO:0007669"/>
    <property type="project" value="TreeGrafter"/>
</dbReference>
<sequence length="147" mass="16426">MAQERVSDPLFELAKVGVREGNSLARLPENVKRPTLSLSRQQDTLDDVTDSENLCDLVGTMVAYAAYSSLPENFKSETLAGLNASSEQLFFISHCLKWCAQLSKPPRRYAPFRSRCIVPLMNMPEFSSAFNCAPGSPMNPQNKCTFW</sequence>
<comment type="caution">
    <text evidence="2">The sequence shown here is derived from an EMBL/GenBank/DDBJ whole genome shotgun (WGS) entry which is preliminary data.</text>
</comment>
<dbReference type="PANTHER" id="PTHR11733:SF241">
    <property type="entry name" value="GH26575P-RELATED"/>
    <property type="match status" value="1"/>
</dbReference>
<reference evidence="2" key="1">
    <citation type="journal article" date="2020" name="Cell">
        <title>Large-Scale Comparative Analyses of Tick Genomes Elucidate Their Genetic Diversity and Vector Capacities.</title>
        <authorList>
            <consortium name="Tick Genome and Microbiome Consortium (TIGMIC)"/>
            <person name="Jia N."/>
            <person name="Wang J."/>
            <person name="Shi W."/>
            <person name="Du L."/>
            <person name="Sun Y."/>
            <person name="Zhan W."/>
            <person name="Jiang J.F."/>
            <person name="Wang Q."/>
            <person name="Zhang B."/>
            <person name="Ji P."/>
            <person name="Bell-Sakyi L."/>
            <person name="Cui X.M."/>
            <person name="Yuan T.T."/>
            <person name="Jiang B.G."/>
            <person name="Yang W.F."/>
            <person name="Lam T.T."/>
            <person name="Chang Q.C."/>
            <person name="Ding S.J."/>
            <person name="Wang X.J."/>
            <person name="Zhu J.G."/>
            <person name="Ruan X.D."/>
            <person name="Zhao L."/>
            <person name="Wei J.T."/>
            <person name="Ye R.Z."/>
            <person name="Que T.C."/>
            <person name="Du C.H."/>
            <person name="Zhou Y.H."/>
            <person name="Cheng J.X."/>
            <person name="Dai P.F."/>
            <person name="Guo W.B."/>
            <person name="Han X.H."/>
            <person name="Huang E.J."/>
            <person name="Li L.F."/>
            <person name="Wei W."/>
            <person name="Gao Y.C."/>
            <person name="Liu J.Z."/>
            <person name="Shao H.Z."/>
            <person name="Wang X."/>
            <person name="Wang C.C."/>
            <person name="Yang T.C."/>
            <person name="Huo Q.B."/>
            <person name="Li W."/>
            <person name="Chen H.Y."/>
            <person name="Chen S.E."/>
            <person name="Zhou L.G."/>
            <person name="Ni X.B."/>
            <person name="Tian J.H."/>
            <person name="Sheng Y."/>
            <person name="Liu T."/>
            <person name="Pan Y.S."/>
            <person name="Xia L.Y."/>
            <person name="Li J."/>
            <person name="Zhao F."/>
            <person name="Cao W.C."/>
        </authorList>
    </citation>
    <scope>NUCLEOTIDE SEQUENCE</scope>
    <source>
        <strain evidence="2">Rmic-2018</strain>
    </source>
</reference>
<dbReference type="GO" id="GO:0005886">
    <property type="term" value="C:plasma membrane"/>
    <property type="evidence" value="ECO:0007669"/>
    <property type="project" value="TreeGrafter"/>
</dbReference>
<dbReference type="InterPro" id="IPR018497">
    <property type="entry name" value="Peptidase_M13_C"/>
</dbReference>
<feature type="domain" description="Peptidase M13 C-terminal" evidence="1">
    <location>
        <begin position="46"/>
        <end position="145"/>
    </location>
</feature>
<reference evidence="2" key="2">
    <citation type="submission" date="2021-09" db="EMBL/GenBank/DDBJ databases">
        <authorList>
            <person name="Jia N."/>
            <person name="Wang J."/>
            <person name="Shi W."/>
            <person name="Du L."/>
            <person name="Sun Y."/>
            <person name="Zhan W."/>
            <person name="Jiang J."/>
            <person name="Wang Q."/>
            <person name="Zhang B."/>
            <person name="Ji P."/>
            <person name="Sakyi L.B."/>
            <person name="Cui X."/>
            <person name="Yuan T."/>
            <person name="Jiang B."/>
            <person name="Yang W."/>
            <person name="Lam T.T.-Y."/>
            <person name="Chang Q."/>
            <person name="Ding S."/>
            <person name="Wang X."/>
            <person name="Zhu J."/>
            <person name="Ruan X."/>
            <person name="Zhao L."/>
            <person name="Wei J."/>
            <person name="Que T."/>
            <person name="Du C."/>
            <person name="Cheng J."/>
            <person name="Dai P."/>
            <person name="Han X."/>
            <person name="Huang E."/>
            <person name="Gao Y."/>
            <person name="Liu J."/>
            <person name="Shao H."/>
            <person name="Ye R."/>
            <person name="Li L."/>
            <person name="Wei W."/>
            <person name="Wang X."/>
            <person name="Wang C."/>
            <person name="Huo Q."/>
            <person name="Li W."/>
            <person name="Guo W."/>
            <person name="Chen H."/>
            <person name="Chen S."/>
            <person name="Zhou L."/>
            <person name="Zhou L."/>
            <person name="Ni X."/>
            <person name="Tian J."/>
            <person name="Zhou Y."/>
            <person name="Sheng Y."/>
            <person name="Liu T."/>
            <person name="Pan Y."/>
            <person name="Xia L."/>
            <person name="Li J."/>
            <person name="Zhao F."/>
            <person name="Cao W."/>
        </authorList>
    </citation>
    <scope>NUCLEOTIDE SEQUENCE</scope>
    <source>
        <strain evidence="2">Rmic-2018</strain>
        <tissue evidence="2">Larvae</tissue>
    </source>
</reference>
<evidence type="ECO:0000313" key="2">
    <source>
        <dbReference type="EMBL" id="KAH8039363.1"/>
    </source>
</evidence>
<evidence type="ECO:0000313" key="3">
    <source>
        <dbReference type="Proteomes" id="UP000821866"/>
    </source>
</evidence>
<accession>A0A9J6EY68</accession>
<dbReference type="VEuPathDB" id="VectorBase:LOC119168527"/>
<proteinExistence type="predicted"/>
<name>A0A9J6EY68_RHIMP</name>
<keyword evidence="3" id="KW-1185">Reference proteome</keyword>
<dbReference type="InterPro" id="IPR024079">
    <property type="entry name" value="MetalloPept_cat_dom_sf"/>
</dbReference>
<evidence type="ECO:0000259" key="1">
    <source>
        <dbReference type="Pfam" id="PF01431"/>
    </source>
</evidence>
<dbReference type="SUPFAM" id="SSF55486">
    <property type="entry name" value="Metalloproteases ('zincins'), catalytic domain"/>
    <property type="match status" value="1"/>
</dbReference>
<gene>
    <name evidence="2" type="ORF">HPB51_005693</name>
</gene>